<accession>A0A318Q9K5</accession>
<dbReference type="InterPro" id="IPR029044">
    <property type="entry name" value="Nucleotide-diphossugar_trans"/>
</dbReference>
<dbReference type="PANTHER" id="PTHR43179:SF7">
    <property type="entry name" value="RHAMNOSYLTRANSFERASE WBBL"/>
    <property type="match status" value="1"/>
</dbReference>
<dbReference type="InterPro" id="IPR001173">
    <property type="entry name" value="Glyco_trans_2-like"/>
</dbReference>
<dbReference type="AlphaFoldDB" id="A0A318Q9K5"/>
<dbReference type="PANTHER" id="PTHR43179">
    <property type="entry name" value="RHAMNOSYLTRANSFERASE WBBL"/>
    <property type="match status" value="1"/>
</dbReference>
<dbReference type="Gene3D" id="3.40.50.2000">
    <property type="entry name" value="Glycogen Phosphorylase B"/>
    <property type="match status" value="1"/>
</dbReference>
<dbReference type="Gene3D" id="3.90.550.10">
    <property type="entry name" value="Spore Coat Polysaccharide Biosynthesis Protein SpsA, Chain A"/>
    <property type="match status" value="1"/>
</dbReference>
<dbReference type="Proteomes" id="UP000247609">
    <property type="component" value="Unassembled WGS sequence"/>
</dbReference>
<dbReference type="SUPFAM" id="SSF53756">
    <property type="entry name" value="UDP-Glycosyltransferase/glycogen phosphorylase"/>
    <property type="match status" value="1"/>
</dbReference>
<dbReference type="CDD" id="cd04186">
    <property type="entry name" value="GT_2_like_c"/>
    <property type="match status" value="1"/>
</dbReference>
<name>A0A318Q9K5_9PROT</name>
<gene>
    <name evidence="2" type="ORF">CFR71_09925</name>
</gene>
<dbReference type="SUPFAM" id="SSF53448">
    <property type="entry name" value="Nucleotide-diphospho-sugar transferases"/>
    <property type="match status" value="1"/>
</dbReference>
<reference evidence="2 3" key="1">
    <citation type="submission" date="2017-07" db="EMBL/GenBank/DDBJ databases">
        <title>A draft genome sequence of Komagataeibacter sp. T5K1.</title>
        <authorList>
            <person name="Skraban J."/>
            <person name="Cleenwerck I."/>
            <person name="Vandamme P."/>
            <person name="Trcek J."/>
        </authorList>
    </citation>
    <scope>NUCLEOTIDE SEQUENCE [LARGE SCALE GENOMIC DNA]</scope>
    <source>
        <strain evidence="2 3">T5K1</strain>
    </source>
</reference>
<comment type="caution">
    <text evidence="2">The sequence shown here is derived from an EMBL/GenBank/DDBJ whole genome shotgun (WGS) entry which is preliminary data.</text>
</comment>
<feature type="domain" description="Glycosyltransferase 2-like" evidence="1">
    <location>
        <begin position="348"/>
        <end position="517"/>
    </location>
</feature>
<dbReference type="RefSeq" id="WP_110530652.1">
    <property type="nucleotide sequence ID" value="NZ_NOXG01000010.1"/>
</dbReference>
<dbReference type="Pfam" id="PF13692">
    <property type="entry name" value="Glyco_trans_1_4"/>
    <property type="match status" value="1"/>
</dbReference>
<dbReference type="EMBL" id="NOXG01000010">
    <property type="protein sequence ID" value="PYD75390.1"/>
    <property type="molecule type" value="Genomic_DNA"/>
</dbReference>
<evidence type="ECO:0000313" key="3">
    <source>
        <dbReference type="Proteomes" id="UP000247609"/>
    </source>
</evidence>
<organism evidence="2 3">
    <name type="scientific">Novacetimonas pomaceti</name>
    <dbReference type="NCBI Taxonomy" id="2021998"/>
    <lineage>
        <taxon>Bacteria</taxon>
        <taxon>Pseudomonadati</taxon>
        <taxon>Pseudomonadota</taxon>
        <taxon>Alphaproteobacteria</taxon>
        <taxon>Acetobacterales</taxon>
        <taxon>Acetobacteraceae</taxon>
        <taxon>Novacetimonas</taxon>
    </lineage>
</organism>
<evidence type="ECO:0000313" key="2">
    <source>
        <dbReference type="EMBL" id="PYD75390.1"/>
    </source>
</evidence>
<dbReference type="Pfam" id="PF00535">
    <property type="entry name" value="Glycos_transf_2"/>
    <property type="match status" value="1"/>
</dbReference>
<evidence type="ECO:0000259" key="1">
    <source>
        <dbReference type="Pfam" id="PF00535"/>
    </source>
</evidence>
<proteinExistence type="predicted"/>
<sequence>MSAENSDLKPDWACFDAVWYKKRYAFVPGLLGIHHDGEIFDFYREFGESLGHSPNMFFDEDWYRAVYPDILPLIGSGEFRSGFEHYCATGFRDRNPNCFFDEKFYCQTELCMSCEELAPHGLRNGYDHYLRYGAQEGRDASLFYSIKLFLHENPDFLYDRDKGIFVAFLENFMDPGCIDRRTSPYFDPAWYIRAYPEVSEHMDAWQHPLRHYLINQTPTAFDPNPFFSEKFYARTNPDVETVVHDGYYRNTYEHFVKYGQYEFRRPSPRVDLETYATDPAITDAIGKSRYPSPFAAYAVLYGKLPESENQDRNPELICKRAYRHLAEVRTSAILNTSLDFSCDVPDLSVVMVVHDQFAFTMTALASLRATYPGAIQLILVDGASTDETTRIEDHVMGIEVLRLPENSGFLIGSNLGLDKVAAPYALFLNNDVELMPGAIDAALRRLRLEERTGAVGAKLVRTTGALQEAGSIIWNDGTTSGYLRDASPHLPEANFVRSVDFCSGAFLMLRTEIIKEIGGFDPLFSPAYYEETDLCVQIREREYDIVYDPDVVILHYEFGSGHQENIDAVIGRNIGKFFHKNREYVATRYERTGQNLIRARSSRREQKRVLFIEDYLPQPHIGAGFPRSNDIVHAMVDGLGLHVTVYPIFPPRSAPMERYRDFPDRAEIIWDRGLGELEAFLRARSGYYDVIWIGRIHNAARLRPVITACQPDLTGCRIILDTEAIATLRQHGRMRIMEEADIPAQADMLRHEFHATDFVDRFVAVRKAEADLISSITRQDVFVLGHMKTPRPEGLSFTERRHFLFVGAIQNLESPNWDALAWLNDHVVPYLDNFLPMDIRIRVAGYLGTDIDLSRILTHPRFELLGAVSDLASLYETHRVFIAPSRFAAGIPYKLHEAAAHGLPIVATDLLSEQVGWETGSDLANAPQTQPMAFAGEMHRIYTDEKSWTRLRRNALHRIFLENRPGDYKDRIHEILTPRQKDAGDITMDEPS</sequence>
<protein>
    <recommendedName>
        <fullName evidence="1">Glycosyltransferase 2-like domain-containing protein</fullName>
    </recommendedName>
</protein>